<dbReference type="RefSeq" id="WP_089346190.1">
    <property type="nucleotide sequence ID" value="NZ_CP067129.1"/>
</dbReference>
<evidence type="ECO:0000313" key="7">
    <source>
        <dbReference type="Proteomes" id="UP000198307"/>
    </source>
</evidence>
<sequence length="203" mass="22584">MKTQKKPTPRGRPKTLNRDHLIEIAKESYWAEGPTHVSINEICKRSGVSKPGLYREFGNEDGLRQAVLKSYRDETLEPLYAIFQSGGRFSENVDALIDLLRSSQLNSPTPKGCLLQDMSATRGQMGELTADTIDMLRAETLDIYEDWIARAKENGEISTDLSNPAAAIYVDLQLASAMVLIKRQASPEAVGEFLRTAFSVFSN</sequence>
<dbReference type="InterPro" id="IPR036271">
    <property type="entry name" value="Tet_transcr_reg_TetR-rel_C_sf"/>
</dbReference>
<dbReference type="InterPro" id="IPR001647">
    <property type="entry name" value="HTH_TetR"/>
</dbReference>
<protein>
    <submittedName>
        <fullName evidence="6">Transcriptional regulator, TetR family</fullName>
    </submittedName>
</protein>
<dbReference type="PANTHER" id="PTHR47506">
    <property type="entry name" value="TRANSCRIPTIONAL REGULATORY PROTEIN"/>
    <property type="match status" value="1"/>
</dbReference>
<dbReference type="SUPFAM" id="SSF46689">
    <property type="entry name" value="Homeodomain-like"/>
    <property type="match status" value="1"/>
</dbReference>
<dbReference type="EMBL" id="FZQB01000041">
    <property type="protein sequence ID" value="SNT76921.1"/>
    <property type="molecule type" value="Genomic_DNA"/>
</dbReference>
<keyword evidence="7" id="KW-1185">Reference proteome</keyword>
<feature type="domain" description="HTH tetR-type" evidence="5">
    <location>
        <begin position="15"/>
        <end position="75"/>
    </location>
</feature>
<proteinExistence type="predicted"/>
<dbReference type="OrthoDB" id="9779746at2"/>
<dbReference type="Proteomes" id="UP000198307">
    <property type="component" value="Unassembled WGS sequence"/>
</dbReference>
<evidence type="ECO:0000313" key="6">
    <source>
        <dbReference type="EMBL" id="SNT76921.1"/>
    </source>
</evidence>
<dbReference type="Pfam" id="PF00440">
    <property type="entry name" value="TetR_N"/>
    <property type="match status" value="1"/>
</dbReference>
<keyword evidence="3" id="KW-0804">Transcription</keyword>
<accession>A0A239Q2Y8</accession>
<organism evidence="6 7">
    <name type="scientific">Paracoccus seriniphilus</name>
    <dbReference type="NCBI Taxonomy" id="184748"/>
    <lineage>
        <taxon>Bacteria</taxon>
        <taxon>Pseudomonadati</taxon>
        <taxon>Pseudomonadota</taxon>
        <taxon>Alphaproteobacteria</taxon>
        <taxon>Rhodobacterales</taxon>
        <taxon>Paracoccaceae</taxon>
        <taxon>Paracoccus</taxon>
    </lineage>
</organism>
<reference evidence="6 7" key="1">
    <citation type="submission" date="2017-07" db="EMBL/GenBank/DDBJ databases">
        <authorList>
            <person name="Sun Z.S."/>
            <person name="Albrecht U."/>
            <person name="Echele G."/>
            <person name="Lee C.C."/>
        </authorList>
    </citation>
    <scope>NUCLEOTIDE SEQUENCE [LARGE SCALE GENOMIC DNA]</scope>
    <source>
        <strain evidence="6 7">DSM 14827</strain>
    </source>
</reference>
<evidence type="ECO:0000259" key="5">
    <source>
        <dbReference type="PROSITE" id="PS50977"/>
    </source>
</evidence>
<dbReference type="GO" id="GO:0003677">
    <property type="term" value="F:DNA binding"/>
    <property type="evidence" value="ECO:0007669"/>
    <property type="project" value="UniProtKB-UniRule"/>
</dbReference>
<evidence type="ECO:0000256" key="4">
    <source>
        <dbReference type="PROSITE-ProRule" id="PRU00335"/>
    </source>
</evidence>
<evidence type="ECO:0000256" key="2">
    <source>
        <dbReference type="ARBA" id="ARBA00023125"/>
    </source>
</evidence>
<gene>
    <name evidence="6" type="ORF">SAMN05444959_1411</name>
</gene>
<evidence type="ECO:0000256" key="3">
    <source>
        <dbReference type="ARBA" id="ARBA00023163"/>
    </source>
</evidence>
<dbReference type="PANTHER" id="PTHR47506:SF1">
    <property type="entry name" value="HTH-TYPE TRANSCRIPTIONAL REGULATOR YJDC"/>
    <property type="match status" value="1"/>
</dbReference>
<evidence type="ECO:0000256" key="1">
    <source>
        <dbReference type="ARBA" id="ARBA00023015"/>
    </source>
</evidence>
<dbReference type="PROSITE" id="PS50977">
    <property type="entry name" value="HTH_TETR_2"/>
    <property type="match status" value="1"/>
</dbReference>
<dbReference type="SUPFAM" id="SSF48498">
    <property type="entry name" value="Tetracyclin repressor-like, C-terminal domain"/>
    <property type="match status" value="1"/>
</dbReference>
<dbReference type="AlphaFoldDB" id="A0A239Q2Y8"/>
<dbReference type="Gene3D" id="1.10.357.10">
    <property type="entry name" value="Tetracycline Repressor, domain 2"/>
    <property type="match status" value="1"/>
</dbReference>
<feature type="DNA-binding region" description="H-T-H motif" evidence="4">
    <location>
        <begin position="38"/>
        <end position="57"/>
    </location>
</feature>
<name>A0A239Q2Y8_9RHOB</name>
<keyword evidence="1" id="KW-0805">Transcription regulation</keyword>
<dbReference type="InterPro" id="IPR009057">
    <property type="entry name" value="Homeodomain-like_sf"/>
</dbReference>
<keyword evidence="2 4" id="KW-0238">DNA-binding</keyword>